<feature type="domain" description="Potassium channel" evidence="9">
    <location>
        <begin position="30"/>
        <end position="103"/>
    </location>
</feature>
<dbReference type="AlphaFoldDB" id="A0A2N8PUB5"/>
<dbReference type="InterPro" id="IPR003938">
    <property type="entry name" value="K_chnl_volt-dep_EAG/ELK/ERG"/>
</dbReference>
<proteinExistence type="predicted"/>
<comment type="subcellular location">
    <subcellularLocation>
        <location evidence="1">Membrane</location>
        <topology evidence="1">Multi-pass membrane protein</topology>
    </subcellularLocation>
</comment>
<dbReference type="PRINTS" id="PR01463">
    <property type="entry name" value="EAGCHANLFMLY"/>
</dbReference>
<keyword evidence="2" id="KW-0813">Transport</keyword>
<name>A0A2N8PUB5_ENTAV</name>
<dbReference type="SUPFAM" id="SSF81324">
    <property type="entry name" value="Voltage-gated potassium channels"/>
    <property type="match status" value="1"/>
</dbReference>
<comment type="caution">
    <text evidence="10">The sequence shown here is derived from an EMBL/GenBank/DDBJ whole genome shotgun (WGS) entry which is preliminary data.</text>
</comment>
<dbReference type="EMBL" id="RYZS01000002">
    <property type="protein sequence ID" value="RVU92705.1"/>
    <property type="molecule type" value="Genomic_DNA"/>
</dbReference>
<gene>
    <name evidence="10" type="ORF">EK398_19660</name>
</gene>
<keyword evidence="4 8" id="KW-1133">Transmembrane helix</keyword>
<dbReference type="GO" id="GO:0015271">
    <property type="term" value="F:outward rectifier potassium channel activity"/>
    <property type="evidence" value="ECO:0007669"/>
    <property type="project" value="TreeGrafter"/>
</dbReference>
<accession>A0A2N8PUB5</accession>
<dbReference type="PANTHER" id="PTHR11003:SF291">
    <property type="entry name" value="IP11374P"/>
    <property type="match status" value="1"/>
</dbReference>
<evidence type="ECO:0000256" key="4">
    <source>
        <dbReference type="ARBA" id="ARBA00022989"/>
    </source>
</evidence>
<organism evidence="10 11">
    <name type="scientific">Enterococcus avium</name>
    <name type="common">Streptococcus avium</name>
    <dbReference type="NCBI Taxonomy" id="33945"/>
    <lineage>
        <taxon>Bacteria</taxon>
        <taxon>Bacillati</taxon>
        <taxon>Bacillota</taxon>
        <taxon>Bacilli</taxon>
        <taxon>Lactobacillales</taxon>
        <taxon>Enterococcaceae</taxon>
        <taxon>Enterococcus</taxon>
    </lineage>
</organism>
<dbReference type="GO" id="GO:0005886">
    <property type="term" value="C:plasma membrane"/>
    <property type="evidence" value="ECO:0007669"/>
    <property type="project" value="TreeGrafter"/>
</dbReference>
<keyword evidence="7 10" id="KW-0407">Ion channel</keyword>
<evidence type="ECO:0000256" key="3">
    <source>
        <dbReference type="ARBA" id="ARBA00022692"/>
    </source>
</evidence>
<keyword evidence="6 8" id="KW-0472">Membrane</keyword>
<keyword evidence="3 8" id="KW-0812">Transmembrane</keyword>
<evidence type="ECO:0000256" key="8">
    <source>
        <dbReference type="SAM" id="Phobius"/>
    </source>
</evidence>
<protein>
    <submittedName>
        <fullName evidence="10">Two pore domain potassium channel family protein</fullName>
    </submittedName>
</protein>
<dbReference type="PANTHER" id="PTHR11003">
    <property type="entry name" value="POTASSIUM CHANNEL, SUBFAMILY K"/>
    <property type="match status" value="1"/>
</dbReference>
<sequence>MVAFLLLFRSLWHILKILFRQEEQKAIMLALLFILLIGTIFYHNVEGMTYLDALYFSVMTLATVGYGDLAPQTALGKLFTIIYVLIGVGIITGVIANFSRALAEYHKQKKHHEKSAPVNKV</sequence>
<evidence type="ECO:0000313" key="11">
    <source>
        <dbReference type="Proteomes" id="UP000288388"/>
    </source>
</evidence>
<reference evidence="10 11" key="1">
    <citation type="submission" date="2018-12" db="EMBL/GenBank/DDBJ databases">
        <title>A novel vanA-carrying plasmid in a clinical isolate of Enterococcus avium.</title>
        <authorList>
            <person name="Bernasconi O.J."/>
            <person name="Luzzaro F."/>
            <person name="Endimiani A."/>
        </authorList>
    </citation>
    <scope>NUCLEOTIDE SEQUENCE [LARGE SCALE GENOMIC DNA]</scope>
    <source>
        <strain evidence="10 11">LC0559/18</strain>
    </source>
</reference>
<feature type="transmembrane region" description="Helical" evidence="8">
    <location>
        <begin position="78"/>
        <end position="99"/>
    </location>
</feature>
<feature type="transmembrane region" description="Helical" evidence="8">
    <location>
        <begin position="26"/>
        <end position="45"/>
    </location>
</feature>
<dbReference type="InterPro" id="IPR013099">
    <property type="entry name" value="K_chnl_dom"/>
</dbReference>
<evidence type="ECO:0000256" key="1">
    <source>
        <dbReference type="ARBA" id="ARBA00004141"/>
    </source>
</evidence>
<evidence type="ECO:0000256" key="2">
    <source>
        <dbReference type="ARBA" id="ARBA00022448"/>
    </source>
</evidence>
<dbReference type="InterPro" id="IPR003280">
    <property type="entry name" value="2pore_dom_K_chnl"/>
</dbReference>
<dbReference type="Gene3D" id="1.10.287.70">
    <property type="match status" value="1"/>
</dbReference>
<evidence type="ECO:0000256" key="6">
    <source>
        <dbReference type="ARBA" id="ARBA00023136"/>
    </source>
</evidence>
<evidence type="ECO:0000259" key="9">
    <source>
        <dbReference type="Pfam" id="PF07885"/>
    </source>
</evidence>
<evidence type="ECO:0000256" key="7">
    <source>
        <dbReference type="ARBA" id="ARBA00023303"/>
    </source>
</evidence>
<keyword evidence="5" id="KW-0406">Ion transport</keyword>
<dbReference type="GO" id="GO:0022841">
    <property type="term" value="F:potassium ion leak channel activity"/>
    <property type="evidence" value="ECO:0007669"/>
    <property type="project" value="TreeGrafter"/>
</dbReference>
<dbReference type="Proteomes" id="UP000288388">
    <property type="component" value="Unassembled WGS sequence"/>
</dbReference>
<evidence type="ECO:0000256" key="5">
    <source>
        <dbReference type="ARBA" id="ARBA00023065"/>
    </source>
</evidence>
<dbReference type="Pfam" id="PF07885">
    <property type="entry name" value="Ion_trans_2"/>
    <property type="match status" value="1"/>
</dbReference>
<dbReference type="GO" id="GO:0030322">
    <property type="term" value="P:stabilization of membrane potential"/>
    <property type="evidence" value="ECO:0007669"/>
    <property type="project" value="TreeGrafter"/>
</dbReference>
<dbReference type="RefSeq" id="WP_049220321.1">
    <property type="nucleotide sequence ID" value="NZ_JADPDV010000133.1"/>
</dbReference>
<evidence type="ECO:0000313" key="10">
    <source>
        <dbReference type="EMBL" id="RVU92705.1"/>
    </source>
</evidence>